<dbReference type="PANTHER" id="PTHR40048">
    <property type="entry name" value="RHAMNOSYL O-METHYLTRANSFERASE"/>
    <property type="match status" value="1"/>
</dbReference>
<evidence type="ECO:0000313" key="3">
    <source>
        <dbReference type="EMBL" id="MDO3680350.1"/>
    </source>
</evidence>
<dbReference type="PANTHER" id="PTHR40048:SF1">
    <property type="entry name" value="RHAMNOSYL O-METHYLTRANSFERASE"/>
    <property type="match status" value="1"/>
</dbReference>
<dbReference type="Pfam" id="PF04989">
    <property type="entry name" value="RMNT_CmcI"/>
    <property type="match status" value="1"/>
</dbReference>
<reference evidence="3" key="1">
    <citation type="submission" date="2023-07" db="EMBL/GenBank/DDBJ databases">
        <authorList>
            <person name="Aktuganov G."/>
            <person name="Boyko T."/>
            <person name="Delegan Y."/>
            <person name="Galimzianova N."/>
            <person name="Gilvanova E."/>
            <person name="Korobov V."/>
            <person name="Kuzmina L."/>
            <person name="Melentiev A."/>
            <person name="Milman P."/>
            <person name="Ryabova A."/>
            <person name="Stupak E."/>
            <person name="Yasakov T."/>
            <person name="Zharikova N."/>
            <person name="Zhurenko E."/>
        </authorList>
    </citation>
    <scope>NUCLEOTIDE SEQUENCE</scope>
    <source>
        <strain evidence="3">IB-739</strain>
    </source>
</reference>
<sequence>MRHIIDQFHQHYYDSLVWQNTKWLGVQILKMPLDLMIYQEIIYEVQPDLIIESGTFNGGSTLFFASMLDLIGKGRVVSIDVAPQADLPVHPRITYIRGSSTDGEVIRQVNAMRNPGDVVLVNLDSDHSAPHVLSELRVYSHFVTAGSYLIVEDTNVHGHPVLPNHGPGPMEALDTFLQENDRFAVDESRHKFFVTFNPRGYLRKIK</sequence>
<comment type="caution">
    <text evidence="3">The sequence shown here is derived from an EMBL/GenBank/DDBJ whole genome shotgun (WGS) entry which is preliminary data.</text>
</comment>
<dbReference type="EMBL" id="JAUMKJ010000039">
    <property type="protein sequence ID" value="MDO3680350.1"/>
    <property type="molecule type" value="Genomic_DNA"/>
</dbReference>
<accession>A0ABT8VHA0</accession>
<dbReference type="InterPro" id="IPR029063">
    <property type="entry name" value="SAM-dependent_MTases_sf"/>
</dbReference>
<dbReference type="InterPro" id="IPR007072">
    <property type="entry name" value="RNMT_CmcI"/>
</dbReference>
<evidence type="ECO:0000256" key="2">
    <source>
        <dbReference type="ARBA" id="ARBA00022679"/>
    </source>
</evidence>
<gene>
    <name evidence="3" type="ORF">Q3C12_25405</name>
</gene>
<keyword evidence="2" id="KW-0808">Transferase</keyword>
<keyword evidence="1 3" id="KW-0489">Methyltransferase</keyword>
<organism evidence="3 4">
    <name type="scientific">Paenibacillus ehimensis</name>
    <dbReference type="NCBI Taxonomy" id="79264"/>
    <lineage>
        <taxon>Bacteria</taxon>
        <taxon>Bacillati</taxon>
        <taxon>Bacillota</taxon>
        <taxon>Bacilli</taxon>
        <taxon>Bacillales</taxon>
        <taxon>Paenibacillaceae</taxon>
        <taxon>Paenibacillus</taxon>
    </lineage>
</organism>
<dbReference type="RefSeq" id="WP_025850192.1">
    <property type="nucleotide sequence ID" value="NZ_JARLKN010000073.1"/>
</dbReference>
<dbReference type="SUPFAM" id="SSF53335">
    <property type="entry name" value="S-adenosyl-L-methionine-dependent methyltransferases"/>
    <property type="match status" value="1"/>
</dbReference>
<dbReference type="Gene3D" id="3.40.50.150">
    <property type="entry name" value="Vaccinia Virus protein VP39"/>
    <property type="match status" value="1"/>
</dbReference>
<evidence type="ECO:0000256" key="1">
    <source>
        <dbReference type="ARBA" id="ARBA00022603"/>
    </source>
</evidence>
<proteinExistence type="predicted"/>
<protein>
    <submittedName>
        <fullName evidence="3">CmcI family methyltransferase</fullName>
    </submittedName>
</protein>
<dbReference type="Proteomes" id="UP001168883">
    <property type="component" value="Unassembled WGS sequence"/>
</dbReference>
<dbReference type="GO" id="GO:0032259">
    <property type="term" value="P:methylation"/>
    <property type="evidence" value="ECO:0007669"/>
    <property type="project" value="UniProtKB-KW"/>
</dbReference>
<name>A0ABT8VHA0_9BACL</name>
<keyword evidence="4" id="KW-1185">Reference proteome</keyword>
<evidence type="ECO:0000313" key="4">
    <source>
        <dbReference type="Proteomes" id="UP001168883"/>
    </source>
</evidence>
<dbReference type="GO" id="GO:0008168">
    <property type="term" value="F:methyltransferase activity"/>
    <property type="evidence" value="ECO:0007669"/>
    <property type="project" value="UniProtKB-KW"/>
</dbReference>